<organism evidence="3 4">
    <name type="scientific">Mucilaginibacter gossypiicola</name>
    <dbReference type="NCBI Taxonomy" id="551995"/>
    <lineage>
        <taxon>Bacteria</taxon>
        <taxon>Pseudomonadati</taxon>
        <taxon>Bacteroidota</taxon>
        <taxon>Sphingobacteriia</taxon>
        <taxon>Sphingobacteriales</taxon>
        <taxon>Sphingobacteriaceae</taxon>
        <taxon>Mucilaginibacter</taxon>
    </lineage>
</organism>
<dbReference type="STRING" id="551995.SAMN05192574_101509"/>
<evidence type="ECO:0000256" key="2">
    <source>
        <dbReference type="SAM" id="Phobius"/>
    </source>
</evidence>
<keyword evidence="2" id="KW-0472">Membrane</keyword>
<dbReference type="EMBL" id="FOCL01000001">
    <property type="protein sequence ID" value="SEM69810.1"/>
    <property type="molecule type" value="Genomic_DNA"/>
</dbReference>
<accession>A0A1H8AGH5</accession>
<feature type="transmembrane region" description="Helical" evidence="2">
    <location>
        <begin position="98"/>
        <end position="118"/>
    </location>
</feature>
<feature type="region of interest" description="Disordered" evidence="1">
    <location>
        <begin position="1"/>
        <end position="26"/>
    </location>
</feature>
<feature type="compositionally biased region" description="Basic and acidic residues" evidence="1">
    <location>
        <begin position="15"/>
        <end position="26"/>
    </location>
</feature>
<keyword evidence="2" id="KW-1133">Transmembrane helix</keyword>
<gene>
    <name evidence="3" type="ORF">SAMN05192574_101509</name>
</gene>
<protein>
    <submittedName>
        <fullName evidence="3">Uncharacterized protein</fullName>
    </submittedName>
</protein>
<reference evidence="4" key="1">
    <citation type="submission" date="2016-10" db="EMBL/GenBank/DDBJ databases">
        <authorList>
            <person name="Varghese N."/>
            <person name="Submissions S."/>
        </authorList>
    </citation>
    <scope>NUCLEOTIDE SEQUENCE [LARGE SCALE GENOMIC DNA]</scope>
    <source>
        <strain evidence="4">Gh-48</strain>
    </source>
</reference>
<proteinExistence type="predicted"/>
<dbReference type="OrthoDB" id="798767at2"/>
<name>A0A1H8AGH5_9SPHI</name>
<evidence type="ECO:0000313" key="4">
    <source>
        <dbReference type="Proteomes" id="UP000198942"/>
    </source>
</evidence>
<dbReference type="AlphaFoldDB" id="A0A1H8AGH5"/>
<feature type="compositionally biased region" description="Polar residues" evidence="1">
    <location>
        <begin position="1"/>
        <end position="13"/>
    </location>
</feature>
<keyword evidence="2" id="KW-0812">Transmembrane</keyword>
<dbReference type="RefSeq" id="WP_091207193.1">
    <property type="nucleotide sequence ID" value="NZ_FOCL01000001.1"/>
</dbReference>
<evidence type="ECO:0000313" key="3">
    <source>
        <dbReference type="EMBL" id="SEM69810.1"/>
    </source>
</evidence>
<sequence>MNQQKNNQSNGLSEASERSAEQNKWRHESLINSEKNVKNYPKVCLPDHASQLVQISLKLDKLNNRQADKQLELAVDSFDKKLDKVLQSYSKKVKLKILIVYFGLVTATAISFGFAVALKIETNVLMELLQKNADNLNKPTATQSQSFNPTLSDMPIRQRRERHRHVIIK</sequence>
<keyword evidence="4" id="KW-1185">Reference proteome</keyword>
<evidence type="ECO:0000256" key="1">
    <source>
        <dbReference type="SAM" id="MobiDB-lite"/>
    </source>
</evidence>
<dbReference type="Proteomes" id="UP000198942">
    <property type="component" value="Unassembled WGS sequence"/>
</dbReference>